<dbReference type="GO" id="GO:0016652">
    <property type="term" value="F:oxidoreductase activity, acting on NAD(P)H as acceptor"/>
    <property type="evidence" value="ECO:0007669"/>
    <property type="project" value="UniProtKB-UniRule"/>
</dbReference>
<dbReference type="InterPro" id="IPR003680">
    <property type="entry name" value="Flavodoxin_fold"/>
</dbReference>
<keyword evidence="2 6" id="KW-0288">FMN</keyword>
<evidence type="ECO:0000256" key="6">
    <source>
        <dbReference type="HAMAP-Rule" id="MF_01216"/>
    </source>
</evidence>
<feature type="binding site" evidence="6">
    <location>
        <begin position="17"/>
        <end position="19"/>
    </location>
    <ligand>
        <name>FMN</name>
        <dbReference type="ChEBI" id="CHEBI:58210"/>
    </ligand>
</feature>
<dbReference type="SUPFAM" id="SSF52218">
    <property type="entry name" value="Flavoproteins"/>
    <property type="match status" value="1"/>
</dbReference>
<dbReference type="Gene3D" id="3.40.50.360">
    <property type="match status" value="1"/>
</dbReference>
<dbReference type="EMBL" id="MIGZ01000262">
    <property type="protein sequence ID" value="ODQ84596.1"/>
    <property type="molecule type" value="Genomic_DNA"/>
</dbReference>
<comment type="function">
    <text evidence="6">Quinone reductase that provides resistance to thiol-specific stress caused by electrophilic quinones.</text>
</comment>
<sequence length="240" mass="25962">MPTLLHIDSSCSPVGTSLSRELTADYVAQWTVACPDGRIVYRDVASDPVPFVGGVYAALGQRVERGGPIAHQDVVDLLQTDDERAEWHRTLPLIEEVLAADLILLGVPMYNFTVAAPLKAWIDRVTFPGVYVDPQTGQFHLNATEVVIVCTRGGAYGPGTPRQAFDFQVPYLRAWFTSNLGIEDANIHVIKAEMTRADDIPALNQFKDFGKQSLAAARECVQRLAGAAVPSVALTPSSGA</sequence>
<evidence type="ECO:0000313" key="8">
    <source>
        <dbReference type="EMBL" id="ODQ84596.1"/>
    </source>
</evidence>
<comment type="caution">
    <text evidence="8">The sequence shown here is derived from an EMBL/GenBank/DDBJ whole genome shotgun (WGS) entry which is preliminary data.</text>
</comment>
<comment type="function">
    <text evidence="6">Also exhibits azoreductase activity. Catalyzes the reductive cleavage of the azo bond in aromatic azo compounds to the corresponding amines.</text>
</comment>
<dbReference type="EC" id="1.6.5.-" evidence="6"/>
<accession>A0A1E3R3U9</accession>
<dbReference type="AlphaFoldDB" id="A0A1E3R3U9"/>
<dbReference type="InterPro" id="IPR029039">
    <property type="entry name" value="Flavoprotein-like_sf"/>
</dbReference>
<keyword evidence="1 6" id="KW-0285">Flavoprotein</keyword>
<evidence type="ECO:0000256" key="2">
    <source>
        <dbReference type="ARBA" id="ARBA00022643"/>
    </source>
</evidence>
<evidence type="ECO:0000259" key="7">
    <source>
        <dbReference type="Pfam" id="PF02525"/>
    </source>
</evidence>
<dbReference type="Pfam" id="PF02525">
    <property type="entry name" value="Flavodoxin_2"/>
    <property type="match status" value="1"/>
</dbReference>
<dbReference type="EC" id="1.7.1.17" evidence="6"/>
<comment type="subunit">
    <text evidence="6">Homodimer.</text>
</comment>
<evidence type="ECO:0000256" key="1">
    <source>
        <dbReference type="ARBA" id="ARBA00022630"/>
    </source>
</evidence>
<dbReference type="Proteomes" id="UP000094243">
    <property type="component" value="Unassembled WGS sequence"/>
</dbReference>
<comment type="cofactor">
    <cofactor evidence="6">
        <name>FMN</name>
        <dbReference type="ChEBI" id="CHEBI:58210"/>
    </cofactor>
    <text evidence="6">Binds 1 FMN per subunit.</text>
</comment>
<dbReference type="GO" id="GO:0016655">
    <property type="term" value="F:oxidoreductase activity, acting on NAD(P)H, quinone or similar compound as acceptor"/>
    <property type="evidence" value="ECO:0007669"/>
    <property type="project" value="InterPro"/>
</dbReference>
<dbReference type="InterPro" id="IPR023048">
    <property type="entry name" value="NADH:quinone_OxRdtase_FMN_depd"/>
</dbReference>
<comment type="similarity">
    <text evidence="6">Belongs to the azoreductase type 1 family.</text>
</comment>
<dbReference type="InterPro" id="IPR050104">
    <property type="entry name" value="FMN-dep_NADH:Q_OxRdtase_AzoR1"/>
</dbReference>
<feature type="binding site" evidence="6">
    <location>
        <begin position="151"/>
        <end position="154"/>
    </location>
    <ligand>
        <name>FMN</name>
        <dbReference type="ChEBI" id="CHEBI:58210"/>
    </ligand>
</feature>
<protein>
    <recommendedName>
        <fullName evidence="6">FMN dependent NADH:quinone oxidoreductase</fullName>
        <ecNumber evidence="6">1.6.5.-</ecNumber>
    </recommendedName>
    <alternativeName>
        <fullName evidence="6">Azo-dye reductase</fullName>
    </alternativeName>
    <alternativeName>
        <fullName evidence="6">FMN-dependent NADH-azo compound oxidoreductase</fullName>
    </alternativeName>
    <alternativeName>
        <fullName evidence="6">FMN-dependent NADH-azoreductase</fullName>
        <ecNumber evidence="6">1.7.1.17</ecNumber>
    </alternativeName>
</protein>
<feature type="binding site" evidence="6">
    <location>
        <begin position="109"/>
        <end position="112"/>
    </location>
    <ligand>
        <name>FMN</name>
        <dbReference type="ChEBI" id="CHEBI:58210"/>
    </ligand>
</feature>
<feature type="domain" description="Flavodoxin-like fold" evidence="7">
    <location>
        <begin position="3"/>
        <end position="196"/>
    </location>
</feature>
<dbReference type="RefSeq" id="WP_069408021.1">
    <property type="nucleotide sequence ID" value="NZ_MIGZ01000262.1"/>
</dbReference>
<dbReference type="GO" id="GO:0010181">
    <property type="term" value="F:FMN binding"/>
    <property type="evidence" value="ECO:0007669"/>
    <property type="project" value="UniProtKB-UniRule"/>
</dbReference>
<comment type="catalytic activity">
    <reaction evidence="6">
        <text>2 a quinone + NADH + H(+) = 2 a 1,4-benzosemiquinone + NAD(+)</text>
        <dbReference type="Rhea" id="RHEA:65952"/>
        <dbReference type="ChEBI" id="CHEBI:15378"/>
        <dbReference type="ChEBI" id="CHEBI:57540"/>
        <dbReference type="ChEBI" id="CHEBI:57945"/>
        <dbReference type="ChEBI" id="CHEBI:132124"/>
        <dbReference type="ChEBI" id="CHEBI:134225"/>
    </reaction>
</comment>
<comment type="catalytic activity">
    <reaction evidence="5">
        <text>N,N-dimethyl-1,4-phenylenediamine + anthranilate + 2 NAD(+) = 2-(4-dimethylaminophenyl)diazenylbenzoate + 2 NADH + 2 H(+)</text>
        <dbReference type="Rhea" id="RHEA:55872"/>
        <dbReference type="ChEBI" id="CHEBI:15378"/>
        <dbReference type="ChEBI" id="CHEBI:15783"/>
        <dbReference type="ChEBI" id="CHEBI:16567"/>
        <dbReference type="ChEBI" id="CHEBI:57540"/>
        <dbReference type="ChEBI" id="CHEBI:57945"/>
        <dbReference type="ChEBI" id="CHEBI:71579"/>
        <dbReference type="EC" id="1.7.1.17"/>
    </reaction>
    <physiologicalReaction direction="right-to-left" evidence="5">
        <dbReference type="Rhea" id="RHEA:55874"/>
    </physiologicalReaction>
</comment>
<evidence type="ECO:0000256" key="3">
    <source>
        <dbReference type="ARBA" id="ARBA00023002"/>
    </source>
</evidence>
<dbReference type="GO" id="GO:0009055">
    <property type="term" value="F:electron transfer activity"/>
    <property type="evidence" value="ECO:0007669"/>
    <property type="project" value="UniProtKB-UniRule"/>
</dbReference>
<proteinExistence type="inferred from homology"/>
<dbReference type="PANTHER" id="PTHR43741:SF4">
    <property type="entry name" value="FMN-DEPENDENT NADH:QUINONE OXIDOREDUCTASE"/>
    <property type="match status" value="1"/>
</dbReference>
<evidence type="ECO:0000313" key="9">
    <source>
        <dbReference type="Proteomes" id="UP000094243"/>
    </source>
</evidence>
<evidence type="ECO:0000256" key="4">
    <source>
        <dbReference type="ARBA" id="ARBA00023027"/>
    </source>
</evidence>
<dbReference type="HAMAP" id="MF_01216">
    <property type="entry name" value="Azoreductase_type1"/>
    <property type="match status" value="1"/>
</dbReference>
<organism evidence="8 9">
    <name type="scientific">Mycolicibacterium holsaticum</name>
    <dbReference type="NCBI Taxonomy" id="152142"/>
    <lineage>
        <taxon>Bacteria</taxon>
        <taxon>Bacillati</taxon>
        <taxon>Actinomycetota</taxon>
        <taxon>Actinomycetes</taxon>
        <taxon>Mycobacteriales</taxon>
        <taxon>Mycobacteriaceae</taxon>
        <taxon>Mycolicibacterium</taxon>
    </lineage>
</organism>
<dbReference type="PANTHER" id="PTHR43741">
    <property type="entry name" value="FMN-DEPENDENT NADH-AZOREDUCTASE 1"/>
    <property type="match status" value="1"/>
</dbReference>
<reference evidence="9" key="1">
    <citation type="submission" date="2016-09" db="EMBL/GenBank/DDBJ databases">
        <authorList>
            <person name="Greninger A.L."/>
            <person name="Jerome K.R."/>
            <person name="Mcnair B."/>
            <person name="Wallis C."/>
            <person name="Fang F."/>
        </authorList>
    </citation>
    <scope>NUCLEOTIDE SEQUENCE [LARGE SCALE GENOMIC DNA]</scope>
    <source>
        <strain evidence="9">M7</strain>
    </source>
</reference>
<keyword evidence="3 6" id="KW-0560">Oxidoreductase</keyword>
<keyword evidence="4 6" id="KW-0520">NAD</keyword>
<dbReference type="OrthoDB" id="9805013at2"/>
<evidence type="ECO:0000256" key="5">
    <source>
        <dbReference type="ARBA" id="ARBA00048542"/>
    </source>
</evidence>
<feature type="binding site" evidence="6">
    <location>
        <position position="10"/>
    </location>
    <ligand>
        <name>FMN</name>
        <dbReference type="ChEBI" id="CHEBI:58210"/>
    </ligand>
</feature>
<gene>
    <name evidence="6" type="primary">azoR</name>
    <name evidence="8" type="ORF">BHQ17_26675</name>
</gene>
<name>A0A1E3R3U9_9MYCO</name>
<keyword evidence="9" id="KW-1185">Reference proteome</keyword>